<feature type="chain" id="PRO_5034462235" description="WSC domain-containing protein" evidence="2">
    <location>
        <begin position="25"/>
        <end position="621"/>
    </location>
</feature>
<dbReference type="Gene3D" id="3.20.20.80">
    <property type="entry name" value="Glycosidases"/>
    <property type="match status" value="1"/>
</dbReference>
<dbReference type="Proteomes" id="UP000565441">
    <property type="component" value="Unassembled WGS sequence"/>
</dbReference>
<dbReference type="SMART" id="SM00321">
    <property type="entry name" value="WSC"/>
    <property type="match status" value="1"/>
</dbReference>
<feature type="signal peptide" evidence="2">
    <location>
        <begin position="1"/>
        <end position="24"/>
    </location>
</feature>
<sequence>MFGIGASLGFFAFVLSLTVTRTLGARNDREIRPSTTPNATESSFSMPEKRGTTKYVFMHHVSLYLHIAFPTTYLLRKDGRQYPYTQADWADDIRQIQAKGVDAVALNMGGDAWERMQIASAYAAAAQLGTNFKLFISFDFTAMGCDLSDLVSRVKQFSSHPNQFRVEGRPMVSSFSGDCLGNAGWASLKAQTNAYLMPFVWGQEGRFDQWPSLDTWYCWGCAWPNGNVDKTTADDEYCEPSSSSDLPRMVVAPNAHRCYTDLSQLGSRYGTTISPWMYTHYDYKNWYQRGDNWLLITRWEQLMAMRDRLTFVELVSWNDYGESHYMGPIKGAQPDGTTWTNGFPHTAWYDLSQYYISAFKTGSYPAITQDVIYYWARPHPAAAQASSDSLGKPQGWDWTPDTLWAVVFATSPSTVTLTVGSSTQTFTNVPAGVSKLKIPLAPGKITVRMVRNGATIIQQTPSDYTYFINPVKYNFNVYVSSAKGVSHPNPPSTTTTASPAPTPSQPSTFGWTSAGCFVDTSERLLRGSSTSQGGMTTERCIGICAAAGHTIAATEFGRECFCGSQLHKSGRAGTKVPDGECSMPCDGDAAQRCGAAWRANVYAKPGISVSISLGLGLQVGR</sequence>
<comment type="caution">
    <text evidence="4">The sequence shown here is derived from an EMBL/GenBank/DDBJ whole genome shotgun (WGS) entry which is preliminary data.</text>
</comment>
<evidence type="ECO:0000259" key="3">
    <source>
        <dbReference type="PROSITE" id="PS51212"/>
    </source>
</evidence>
<dbReference type="PROSITE" id="PS51212">
    <property type="entry name" value="WSC"/>
    <property type="match status" value="1"/>
</dbReference>
<dbReference type="Pfam" id="PF01822">
    <property type="entry name" value="WSC"/>
    <property type="match status" value="1"/>
</dbReference>
<organism evidence="4 5">
    <name type="scientific">Tricholomella constricta</name>
    <dbReference type="NCBI Taxonomy" id="117010"/>
    <lineage>
        <taxon>Eukaryota</taxon>
        <taxon>Fungi</taxon>
        <taxon>Dikarya</taxon>
        <taxon>Basidiomycota</taxon>
        <taxon>Agaricomycotina</taxon>
        <taxon>Agaricomycetes</taxon>
        <taxon>Agaricomycetidae</taxon>
        <taxon>Agaricales</taxon>
        <taxon>Tricholomatineae</taxon>
        <taxon>Lyophyllaceae</taxon>
        <taxon>Tricholomella</taxon>
    </lineage>
</organism>
<proteinExistence type="predicted"/>
<dbReference type="PANTHER" id="PTHR43662">
    <property type="match status" value="1"/>
</dbReference>
<dbReference type="CDD" id="cd11577">
    <property type="entry name" value="GH71"/>
    <property type="match status" value="1"/>
</dbReference>
<reference evidence="4 5" key="1">
    <citation type="journal article" date="2020" name="ISME J.">
        <title>Uncovering the hidden diversity of litter-decomposition mechanisms in mushroom-forming fungi.</title>
        <authorList>
            <person name="Floudas D."/>
            <person name="Bentzer J."/>
            <person name="Ahren D."/>
            <person name="Johansson T."/>
            <person name="Persson P."/>
            <person name="Tunlid A."/>
        </authorList>
    </citation>
    <scope>NUCLEOTIDE SEQUENCE [LARGE SCALE GENOMIC DNA]</scope>
    <source>
        <strain evidence="4 5">CBS 661.87</strain>
    </source>
</reference>
<dbReference type="PANTHER" id="PTHR43662:SF3">
    <property type="entry name" value="DOMAIN PROTEIN, PUTATIVE (AFU_ORTHOLOGUE AFUA_6G11970)-RELATED"/>
    <property type="match status" value="1"/>
</dbReference>
<dbReference type="EMBL" id="JAACJP010000006">
    <property type="protein sequence ID" value="KAF5383653.1"/>
    <property type="molecule type" value="Genomic_DNA"/>
</dbReference>
<accession>A0A8H5HHV7</accession>
<evidence type="ECO:0000256" key="1">
    <source>
        <dbReference type="SAM" id="MobiDB-lite"/>
    </source>
</evidence>
<dbReference type="AlphaFoldDB" id="A0A8H5HHV7"/>
<gene>
    <name evidence="4" type="ORF">D9615_003842</name>
</gene>
<dbReference type="OrthoDB" id="3257981at2759"/>
<evidence type="ECO:0000313" key="5">
    <source>
        <dbReference type="Proteomes" id="UP000565441"/>
    </source>
</evidence>
<evidence type="ECO:0000256" key="2">
    <source>
        <dbReference type="SAM" id="SignalP"/>
    </source>
</evidence>
<protein>
    <recommendedName>
        <fullName evidence="3">WSC domain-containing protein</fullName>
    </recommendedName>
</protein>
<dbReference type="InterPro" id="IPR005197">
    <property type="entry name" value="Glyco_hydro_71"/>
</dbReference>
<evidence type="ECO:0000313" key="4">
    <source>
        <dbReference type="EMBL" id="KAF5383653.1"/>
    </source>
</evidence>
<name>A0A8H5HHV7_9AGAR</name>
<dbReference type="InterPro" id="IPR002889">
    <property type="entry name" value="WSC_carb-bd"/>
</dbReference>
<feature type="domain" description="WSC" evidence="3">
    <location>
        <begin position="510"/>
        <end position="605"/>
    </location>
</feature>
<dbReference type="Pfam" id="PF03659">
    <property type="entry name" value="Glyco_hydro_71"/>
    <property type="match status" value="1"/>
</dbReference>
<feature type="region of interest" description="Disordered" evidence="1">
    <location>
        <begin position="484"/>
        <end position="506"/>
    </location>
</feature>
<dbReference type="GO" id="GO:0051118">
    <property type="term" value="F:glucan endo-1,3-alpha-glucosidase activity"/>
    <property type="evidence" value="ECO:0007669"/>
    <property type="project" value="InterPro"/>
</dbReference>
<keyword evidence="2" id="KW-0732">Signal</keyword>
<keyword evidence="5" id="KW-1185">Reference proteome</keyword>